<dbReference type="InterPro" id="IPR053163">
    <property type="entry name" value="HTH-type_regulator_Rgg"/>
</dbReference>
<dbReference type="AlphaFoldDB" id="A0A091CB16"/>
<dbReference type="Pfam" id="PF21259">
    <property type="entry name" value="Rgg_C"/>
    <property type="match status" value="1"/>
</dbReference>
<dbReference type="PANTHER" id="PTHR37038">
    <property type="entry name" value="TRANSCRIPTIONAL REGULATOR-RELATED"/>
    <property type="match status" value="1"/>
</dbReference>
<evidence type="ECO:0000313" key="3">
    <source>
        <dbReference type="EMBL" id="SFL32604.1"/>
    </source>
</evidence>
<evidence type="ECO:0000259" key="1">
    <source>
        <dbReference type="Pfam" id="PF21259"/>
    </source>
</evidence>
<dbReference type="Proteomes" id="UP000029382">
    <property type="component" value="Unassembled WGS sequence"/>
</dbReference>
<gene>
    <name evidence="2" type="ORF">H702_06010</name>
    <name evidence="3" type="ORF">SAMN02910290_01393</name>
</gene>
<feature type="domain" description="HTH-type transcriptional regulator Rgg C-terminal" evidence="1">
    <location>
        <begin position="94"/>
        <end position="275"/>
    </location>
</feature>
<evidence type="ECO:0000313" key="2">
    <source>
        <dbReference type="EMBL" id="KFN87798.1"/>
    </source>
</evidence>
<evidence type="ECO:0000313" key="5">
    <source>
        <dbReference type="Proteomes" id="UP000182793"/>
    </source>
</evidence>
<dbReference type="EMBL" id="FOTG01000007">
    <property type="protein sequence ID" value="SFL32604.1"/>
    <property type="molecule type" value="Genomic_DNA"/>
</dbReference>
<dbReference type="GO" id="GO:0003677">
    <property type="term" value="F:DNA binding"/>
    <property type="evidence" value="ECO:0007669"/>
    <property type="project" value="InterPro"/>
</dbReference>
<dbReference type="Gene3D" id="1.25.40.400">
    <property type="match status" value="1"/>
</dbReference>
<dbReference type="PANTHER" id="PTHR37038:SF12">
    <property type="entry name" value="TRANSCRIPTIONAL REGULATOR"/>
    <property type="match status" value="1"/>
</dbReference>
<comment type="caution">
    <text evidence="2">The sequence shown here is derived from an EMBL/GenBank/DDBJ whole genome shotgun (WGS) entry which is preliminary data.</text>
</comment>
<organism evidence="2 4">
    <name type="scientific">Streptococcus equinus JB1</name>
    <dbReference type="NCBI Taxonomy" id="1294274"/>
    <lineage>
        <taxon>Bacteria</taxon>
        <taxon>Bacillati</taxon>
        <taxon>Bacillota</taxon>
        <taxon>Bacilli</taxon>
        <taxon>Lactobacillales</taxon>
        <taxon>Streptococcaceae</taxon>
        <taxon>Streptococcus</taxon>
    </lineage>
</organism>
<dbReference type="RefSeq" id="WP_039696834.1">
    <property type="nucleotide sequence ID" value="NZ_AUZH01000020.1"/>
</dbReference>
<evidence type="ECO:0000313" key="4">
    <source>
        <dbReference type="Proteomes" id="UP000029382"/>
    </source>
</evidence>
<name>A0A091CB16_STREI</name>
<sequence>MKYLGQAFKELREARHISLANATGGYFSPSMLSKFESGKHDLSAQKLLIALENAHIEINEFLYLTRGFLKSDLVELQEKIYSLEEKLDQAGLQKLYESEQNKQNNKEIKMLHSLIIKAHMKAFDETIELTSEEETFLYDYLFNTEIWGNYELSLFSICSTLLSPELFTMYARECLRKTDFLGELGENRKIIHTMLLNGFMLCIDENDFINANYFNKQIQNHFYKESEAYYRTIYLWAKGLFNYKQGHKQDGLKQMNDAIQILKILDCQSAADYYSSGMQKVISKNLN</sequence>
<keyword evidence="5" id="KW-1185">Reference proteome</keyword>
<protein>
    <submittedName>
        <fullName evidence="2">MutR family transcriptional regulator</fullName>
    </submittedName>
    <submittedName>
        <fullName evidence="3">Transcriptional activator, Rgg/GadR/MutR family, C-terminal domain-containing protein</fullName>
    </submittedName>
</protein>
<dbReference type="NCBIfam" id="TIGR01716">
    <property type="entry name" value="RGG_Cterm"/>
    <property type="match status" value="1"/>
</dbReference>
<dbReference type="CDD" id="cd00093">
    <property type="entry name" value="HTH_XRE"/>
    <property type="match status" value="1"/>
</dbReference>
<reference evidence="3 5" key="2">
    <citation type="submission" date="2016-10" db="EMBL/GenBank/DDBJ databases">
        <authorList>
            <person name="Varghese N."/>
            <person name="Submissions S."/>
        </authorList>
    </citation>
    <scope>NUCLEOTIDE SEQUENCE [LARGE SCALE GENOMIC DNA]</scope>
    <source>
        <strain evidence="3 5">JB1</strain>
    </source>
</reference>
<dbReference type="InterPro" id="IPR001387">
    <property type="entry name" value="Cro/C1-type_HTH"/>
</dbReference>
<dbReference type="SUPFAM" id="SSF47413">
    <property type="entry name" value="lambda repressor-like DNA-binding domains"/>
    <property type="match status" value="1"/>
</dbReference>
<dbReference type="Proteomes" id="UP000182793">
    <property type="component" value="Unassembled WGS sequence"/>
</dbReference>
<reference evidence="2 4" key="1">
    <citation type="journal article" date="2014" name="Genome Announc.">
        <title>Draft Genome Sequences of Streptococcus bovis Strains ATCC 33317 and JB1.</title>
        <authorList>
            <person name="Benahmed F.H."/>
            <person name="Gopinath G.R."/>
            <person name="Harbottle H."/>
            <person name="Cotta M.A."/>
            <person name="Luo Y."/>
            <person name="Henderson C."/>
            <person name="Teri P."/>
            <person name="Soppet D."/>
            <person name="Rasmussen M."/>
            <person name="Whitehead T.R."/>
            <person name="Davidson M."/>
        </authorList>
    </citation>
    <scope>NUCLEOTIDE SEQUENCE [LARGE SCALE GENOMIC DNA]</scope>
    <source>
        <strain evidence="2 4">JB1</strain>
    </source>
</reference>
<dbReference type="EMBL" id="AUZH01000020">
    <property type="protein sequence ID" value="KFN87798.1"/>
    <property type="molecule type" value="Genomic_DNA"/>
</dbReference>
<dbReference type="InterPro" id="IPR010982">
    <property type="entry name" value="Lambda_DNA-bd_dom_sf"/>
</dbReference>
<accession>A0A091CB16</accession>
<proteinExistence type="predicted"/>
<dbReference type="InterPro" id="IPR010057">
    <property type="entry name" value="Transcription_activator_Rgg_C"/>
</dbReference>